<feature type="region of interest" description="Disordered" evidence="1">
    <location>
        <begin position="46"/>
        <end position="75"/>
    </location>
</feature>
<dbReference type="EMBL" id="AJWK01028697">
    <property type="status" value="NOT_ANNOTATED_CDS"/>
    <property type="molecule type" value="Genomic_DNA"/>
</dbReference>
<evidence type="ECO:0000313" key="2">
    <source>
        <dbReference type="EnsemblMetazoa" id="LLOJ008482-PA"/>
    </source>
</evidence>
<dbReference type="Proteomes" id="UP000092461">
    <property type="component" value="Unassembled WGS sequence"/>
</dbReference>
<protein>
    <submittedName>
        <fullName evidence="2">Uncharacterized protein</fullName>
    </submittedName>
</protein>
<proteinExistence type="predicted"/>
<dbReference type="VEuPathDB" id="VectorBase:LLOJ008482"/>
<accession>A0A1B0GKD4</accession>
<keyword evidence="3" id="KW-1185">Reference proteome</keyword>
<reference evidence="2" key="1">
    <citation type="submission" date="2020-05" db="UniProtKB">
        <authorList>
            <consortium name="EnsemblMetazoa"/>
        </authorList>
    </citation>
    <scope>IDENTIFICATION</scope>
    <source>
        <strain evidence="2">Jacobina</strain>
    </source>
</reference>
<dbReference type="AlphaFoldDB" id="A0A1B0GKD4"/>
<dbReference type="EnsemblMetazoa" id="LLOJ008482-RA">
    <property type="protein sequence ID" value="LLOJ008482-PA"/>
    <property type="gene ID" value="LLOJ008482"/>
</dbReference>
<sequence>MEGHENVNHWIQCSARFSGGSPISPRLRYCAHVTRQMLKRGLTCGQITSRKRDTTHSPSSVKGASASVPATPGEI</sequence>
<evidence type="ECO:0000256" key="1">
    <source>
        <dbReference type="SAM" id="MobiDB-lite"/>
    </source>
</evidence>
<name>A0A1B0GKD4_LUTLO</name>
<organism evidence="2 3">
    <name type="scientific">Lutzomyia longipalpis</name>
    <name type="common">Sand fly</name>
    <dbReference type="NCBI Taxonomy" id="7200"/>
    <lineage>
        <taxon>Eukaryota</taxon>
        <taxon>Metazoa</taxon>
        <taxon>Ecdysozoa</taxon>
        <taxon>Arthropoda</taxon>
        <taxon>Hexapoda</taxon>
        <taxon>Insecta</taxon>
        <taxon>Pterygota</taxon>
        <taxon>Neoptera</taxon>
        <taxon>Endopterygota</taxon>
        <taxon>Diptera</taxon>
        <taxon>Nematocera</taxon>
        <taxon>Psychodoidea</taxon>
        <taxon>Psychodidae</taxon>
        <taxon>Lutzomyia</taxon>
        <taxon>Lutzomyia</taxon>
    </lineage>
</organism>
<evidence type="ECO:0000313" key="3">
    <source>
        <dbReference type="Proteomes" id="UP000092461"/>
    </source>
</evidence>